<evidence type="ECO:0000313" key="3">
    <source>
        <dbReference type="Proteomes" id="UP001627154"/>
    </source>
</evidence>
<dbReference type="AlphaFoldDB" id="A0ABD2WB13"/>
<reference evidence="2 3" key="1">
    <citation type="journal article" date="2024" name="bioRxiv">
        <title>A reference genome for Trichogramma kaykai: A tiny desert-dwelling parasitoid wasp with competing sex-ratio distorters.</title>
        <authorList>
            <person name="Culotta J."/>
            <person name="Lindsey A.R."/>
        </authorList>
    </citation>
    <scope>NUCLEOTIDE SEQUENCE [LARGE SCALE GENOMIC DNA]</scope>
    <source>
        <strain evidence="2 3">KSX58</strain>
    </source>
</reference>
<dbReference type="EMBL" id="JBJJXI010000122">
    <property type="protein sequence ID" value="KAL3389861.1"/>
    <property type="molecule type" value="Genomic_DNA"/>
</dbReference>
<evidence type="ECO:0000313" key="2">
    <source>
        <dbReference type="EMBL" id="KAL3389861.1"/>
    </source>
</evidence>
<proteinExistence type="predicted"/>
<feature type="region of interest" description="Disordered" evidence="1">
    <location>
        <begin position="357"/>
        <end position="399"/>
    </location>
</feature>
<sequence length="414" mass="48359">MERRKGCSERTANRYKIVLQQDDWSVEYCQNHENHTVDQSNEANLHNNQVNRDDEMNLGNNQVNRDNDMNLNDQVIYNDDMDLSDNQVIHDHDVIVDTHQDTIEDHSSELQLPQEETINENFDVLASVMDDISENENIFPEPKTLKEFVESNEFWQTINVKSNKTSGEVFMMILKYSVTYNLSTTARINLFKLVNTIFEAPVVPNSKHMVDKFLNSEEKVEFHAVCSECSTYIGKYDENLEKNKCDKCSEDLNLADSCDDSYFLLIDPSTEFADTLEAYDEHYNYVVNFRVPSTDYETHLSLTWSFSPGMNNCPTVNESIDKENDSMAMNKTNVKHKNSLNHKKTFVNGLDSFSNNRKNVVNDGYDKEDEEYDEEEESDEDEEYDESEEDVERQRFEETCRRENLDLGYKNQTE</sequence>
<accession>A0ABD2WB13</accession>
<keyword evidence="3" id="KW-1185">Reference proteome</keyword>
<comment type="caution">
    <text evidence="2">The sequence shown here is derived from an EMBL/GenBank/DDBJ whole genome shotgun (WGS) entry which is preliminary data.</text>
</comment>
<evidence type="ECO:0000256" key="1">
    <source>
        <dbReference type="SAM" id="MobiDB-lite"/>
    </source>
</evidence>
<gene>
    <name evidence="2" type="ORF">TKK_015221</name>
</gene>
<organism evidence="2 3">
    <name type="scientific">Trichogramma kaykai</name>
    <dbReference type="NCBI Taxonomy" id="54128"/>
    <lineage>
        <taxon>Eukaryota</taxon>
        <taxon>Metazoa</taxon>
        <taxon>Ecdysozoa</taxon>
        <taxon>Arthropoda</taxon>
        <taxon>Hexapoda</taxon>
        <taxon>Insecta</taxon>
        <taxon>Pterygota</taxon>
        <taxon>Neoptera</taxon>
        <taxon>Endopterygota</taxon>
        <taxon>Hymenoptera</taxon>
        <taxon>Apocrita</taxon>
        <taxon>Proctotrupomorpha</taxon>
        <taxon>Chalcidoidea</taxon>
        <taxon>Trichogrammatidae</taxon>
        <taxon>Trichogramma</taxon>
    </lineage>
</organism>
<feature type="compositionally biased region" description="Acidic residues" evidence="1">
    <location>
        <begin position="366"/>
        <end position="391"/>
    </location>
</feature>
<name>A0ABD2WB13_9HYME</name>
<dbReference type="Proteomes" id="UP001627154">
    <property type="component" value="Unassembled WGS sequence"/>
</dbReference>
<protein>
    <submittedName>
        <fullName evidence="2">Uncharacterized protein</fullName>
    </submittedName>
</protein>